<evidence type="ECO:0000259" key="4">
    <source>
        <dbReference type="PROSITE" id="PS50002"/>
    </source>
</evidence>
<keyword evidence="3" id="KW-1133">Transmembrane helix</keyword>
<dbReference type="PANTHER" id="PTHR47146:SF1">
    <property type="entry name" value="OTORAPLIN"/>
    <property type="match status" value="1"/>
</dbReference>
<gene>
    <name evidence="6" type="primary">LOC108262865</name>
</gene>
<evidence type="ECO:0000313" key="6">
    <source>
        <dbReference type="RefSeq" id="XP_017318708.2"/>
    </source>
</evidence>
<proteinExistence type="predicted"/>
<dbReference type="InterPro" id="IPR036028">
    <property type="entry name" value="SH3-like_dom_sf"/>
</dbReference>
<dbReference type="Proteomes" id="UP000221080">
    <property type="component" value="Chromosome 3"/>
</dbReference>
<dbReference type="RefSeq" id="XP_017318708.2">
    <property type="nucleotide sequence ID" value="XM_017463219.3"/>
</dbReference>
<dbReference type="PROSITE" id="PS50002">
    <property type="entry name" value="SH3"/>
    <property type="match status" value="1"/>
</dbReference>
<keyword evidence="5" id="KW-1185">Reference proteome</keyword>
<dbReference type="Gene3D" id="2.30.30.40">
    <property type="entry name" value="SH3 Domains"/>
    <property type="match status" value="1"/>
</dbReference>
<keyword evidence="1 2" id="KW-0728">SH3 domain</keyword>
<dbReference type="InterPro" id="IPR001452">
    <property type="entry name" value="SH3_domain"/>
</dbReference>
<feature type="domain" description="SH3" evidence="4">
    <location>
        <begin position="102"/>
        <end position="174"/>
    </location>
</feature>
<dbReference type="GeneID" id="108262865"/>
<sequence>MNKRALYRDEKILAQQTERCHPPSSKNSKSPSLLAVLQKFVLVSPCERINCSEKSVPDLKMEKSNRLLLLILSFGYLFHPVNAVFMEKLADRKICADEHCSYVISAAQALEDYIASDCRFINLKKGQMIYVYSKLQPVDGAGVFWSGSVYGERYVDQMGIIGYFPSNHVNETQIFMKKTAELATTEMDFFCI</sequence>
<dbReference type="AlphaFoldDB" id="A0A2D0QJW3"/>
<name>A0A2D0QJW3_ICTPU</name>
<feature type="transmembrane region" description="Helical" evidence="3">
    <location>
        <begin position="67"/>
        <end position="86"/>
    </location>
</feature>
<reference evidence="6" key="2">
    <citation type="submission" date="2025-08" db="UniProtKB">
        <authorList>
            <consortium name="RefSeq"/>
        </authorList>
    </citation>
    <scope>IDENTIFICATION</scope>
    <source>
        <tissue evidence="6">Blood</tissue>
    </source>
</reference>
<dbReference type="SUPFAM" id="SSF50044">
    <property type="entry name" value="SH3-domain"/>
    <property type="match status" value="1"/>
</dbReference>
<organism evidence="5 6">
    <name type="scientific">Ictalurus punctatus</name>
    <name type="common">Channel catfish</name>
    <name type="synonym">Silurus punctatus</name>
    <dbReference type="NCBI Taxonomy" id="7998"/>
    <lineage>
        <taxon>Eukaryota</taxon>
        <taxon>Metazoa</taxon>
        <taxon>Chordata</taxon>
        <taxon>Craniata</taxon>
        <taxon>Vertebrata</taxon>
        <taxon>Euteleostomi</taxon>
        <taxon>Actinopterygii</taxon>
        <taxon>Neopterygii</taxon>
        <taxon>Teleostei</taxon>
        <taxon>Ostariophysi</taxon>
        <taxon>Siluriformes</taxon>
        <taxon>Ictaluridae</taxon>
        <taxon>Ictalurus</taxon>
    </lineage>
</organism>
<dbReference type="Pfam" id="PF07653">
    <property type="entry name" value="SH3_2"/>
    <property type="match status" value="1"/>
</dbReference>
<evidence type="ECO:0000256" key="3">
    <source>
        <dbReference type="SAM" id="Phobius"/>
    </source>
</evidence>
<evidence type="ECO:0000256" key="1">
    <source>
        <dbReference type="ARBA" id="ARBA00022443"/>
    </source>
</evidence>
<keyword evidence="3" id="KW-0812">Transmembrane</keyword>
<evidence type="ECO:0000313" key="5">
    <source>
        <dbReference type="Proteomes" id="UP000221080"/>
    </source>
</evidence>
<dbReference type="InterPro" id="IPR042801">
    <property type="entry name" value="OTOR"/>
</dbReference>
<accession>A0A2D0QJW3</accession>
<dbReference type="GO" id="GO:0001502">
    <property type="term" value="P:cartilage condensation"/>
    <property type="evidence" value="ECO:0007669"/>
    <property type="project" value="TreeGrafter"/>
</dbReference>
<dbReference type="PANTHER" id="PTHR47146">
    <property type="entry name" value="OTORAPLIN"/>
    <property type="match status" value="1"/>
</dbReference>
<dbReference type="OrthoDB" id="10037838at2759"/>
<keyword evidence="3" id="KW-0472">Membrane</keyword>
<reference evidence="5" key="1">
    <citation type="journal article" date="2016" name="Nat. Commun.">
        <title>The channel catfish genome sequence provides insights into the evolution of scale formation in teleosts.</title>
        <authorList>
            <person name="Liu Z."/>
            <person name="Liu S."/>
            <person name="Yao J."/>
            <person name="Bao L."/>
            <person name="Zhang J."/>
            <person name="Li Y."/>
            <person name="Jiang C."/>
            <person name="Sun L."/>
            <person name="Wang R."/>
            <person name="Zhang Y."/>
            <person name="Zhou T."/>
            <person name="Zeng Q."/>
            <person name="Fu Q."/>
            <person name="Gao S."/>
            <person name="Li N."/>
            <person name="Koren S."/>
            <person name="Jiang Y."/>
            <person name="Zimin A."/>
            <person name="Xu P."/>
            <person name="Phillippy A.M."/>
            <person name="Geng X."/>
            <person name="Song L."/>
            <person name="Sun F."/>
            <person name="Li C."/>
            <person name="Wang X."/>
            <person name="Chen A."/>
            <person name="Jin Y."/>
            <person name="Yuan Z."/>
            <person name="Yang Y."/>
            <person name="Tan S."/>
            <person name="Peatman E."/>
            <person name="Lu J."/>
            <person name="Qin Z."/>
            <person name="Dunham R."/>
            <person name="Li Z."/>
            <person name="Sonstegard T."/>
            <person name="Feng J."/>
            <person name="Danzmann R.G."/>
            <person name="Schroeder S."/>
            <person name="Scheffler B."/>
            <person name="Duke M.V."/>
            <person name="Ballard L."/>
            <person name="Kucuktas H."/>
            <person name="Kaltenboeck L."/>
            <person name="Liu H."/>
            <person name="Armbruster J."/>
            <person name="Xie Y."/>
            <person name="Kirby M.L."/>
            <person name="Tian Y."/>
            <person name="Flanagan M.E."/>
            <person name="Mu W."/>
            <person name="Waldbieser G.C."/>
        </authorList>
    </citation>
    <scope>NUCLEOTIDE SEQUENCE [LARGE SCALE GENOMIC DNA]</scope>
    <source>
        <strain evidence="5">SDA103</strain>
    </source>
</reference>
<dbReference type="KEGG" id="ipu:108262865"/>
<protein>
    <submittedName>
        <fullName evidence="6">Otoraplin</fullName>
    </submittedName>
</protein>
<evidence type="ECO:0000256" key="2">
    <source>
        <dbReference type="PROSITE-ProRule" id="PRU00192"/>
    </source>
</evidence>